<keyword evidence="1" id="KW-0812">Transmembrane</keyword>
<keyword evidence="1" id="KW-0472">Membrane</keyword>
<feature type="transmembrane region" description="Helical" evidence="1">
    <location>
        <begin position="6"/>
        <end position="23"/>
    </location>
</feature>
<proteinExistence type="predicted"/>
<accession>A0A225DXX7</accession>
<dbReference type="RefSeq" id="WP_088255306.1">
    <property type="nucleotide sequence ID" value="NZ_NIDE01000005.1"/>
</dbReference>
<keyword evidence="1" id="KW-1133">Transmembrane helix</keyword>
<evidence type="ECO:0000313" key="3">
    <source>
        <dbReference type="Proteomes" id="UP000214646"/>
    </source>
</evidence>
<dbReference type="OrthoDB" id="9925400at2"/>
<sequence length="91" mass="10886">MVEILQGIAQIACVLFVVFLFCLPRIIPVLKKWQAEWEDKELLRKNPEAWERKEMVKLEQERLKAQMELARKENLRRNAGFLAEVAKIFFR</sequence>
<organism evidence="2 3">
    <name type="scientific">Fimbriiglobus ruber</name>
    <dbReference type="NCBI Taxonomy" id="1908690"/>
    <lineage>
        <taxon>Bacteria</taxon>
        <taxon>Pseudomonadati</taxon>
        <taxon>Planctomycetota</taxon>
        <taxon>Planctomycetia</taxon>
        <taxon>Gemmatales</taxon>
        <taxon>Gemmataceae</taxon>
        <taxon>Fimbriiglobus</taxon>
    </lineage>
</organism>
<reference evidence="3" key="1">
    <citation type="submission" date="2017-06" db="EMBL/GenBank/DDBJ databases">
        <title>Genome analysis of Fimbriiglobus ruber SP5, the first member of the order Planctomycetales with confirmed chitinolytic capability.</title>
        <authorList>
            <person name="Ravin N.V."/>
            <person name="Rakitin A.L."/>
            <person name="Ivanova A.A."/>
            <person name="Beletsky A.V."/>
            <person name="Kulichevskaya I.S."/>
            <person name="Mardanov A.V."/>
            <person name="Dedysh S.N."/>
        </authorList>
    </citation>
    <scope>NUCLEOTIDE SEQUENCE [LARGE SCALE GENOMIC DNA]</scope>
    <source>
        <strain evidence="3">SP5</strain>
    </source>
</reference>
<dbReference type="Proteomes" id="UP000214646">
    <property type="component" value="Unassembled WGS sequence"/>
</dbReference>
<name>A0A225DXX7_9BACT</name>
<dbReference type="AlphaFoldDB" id="A0A225DXX7"/>
<gene>
    <name evidence="2" type="ORF">FRUB_04177</name>
</gene>
<evidence type="ECO:0000313" key="2">
    <source>
        <dbReference type="EMBL" id="OWK42099.1"/>
    </source>
</evidence>
<dbReference type="EMBL" id="NIDE01000005">
    <property type="protein sequence ID" value="OWK42099.1"/>
    <property type="molecule type" value="Genomic_DNA"/>
</dbReference>
<keyword evidence="3" id="KW-1185">Reference proteome</keyword>
<evidence type="ECO:0000256" key="1">
    <source>
        <dbReference type="SAM" id="Phobius"/>
    </source>
</evidence>
<comment type="caution">
    <text evidence="2">The sequence shown here is derived from an EMBL/GenBank/DDBJ whole genome shotgun (WGS) entry which is preliminary data.</text>
</comment>
<protein>
    <submittedName>
        <fullName evidence="2">Uncharacterized protein</fullName>
    </submittedName>
</protein>